<dbReference type="Proteomes" id="UP000092154">
    <property type="component" value="Unassembled WGS sequence"/>
</dbReference>
<organism evidence="2 3">
    <name type="scientific">Rhizopogon vinicolor AM-OR11-026</name>
    <dbReference type="NCBI Taxonomy" id="1314800"/>
    <lineage>
        <taxon>Eukaryota</taxon>
        <taxon>Fungi</taxon>
        <taxon>Dikarya</taxon>
        <taxon>Basidiomycota</taxon>
        <taxon>Agaricomycotina</taxon>
        <taxon>Agaricomycetes</taxon>
        <taxon>Agaricomycetidae</taxon>
        <taxon>Boletales</taxon>
        <taxon>Suillineae</taxon>
        <taxon>Rhizopogonaceae</taxon>
        <taxon>Rhizopogon</taxon>
    </lineage>
</organism>
<evidence type="ECO:0000313" key="2">
    <source>
        <dbReference type="EMBL" id="OAX36171.1"/>
    </source>
</evidence>
<name>A0A1B7MUA4_9AGAM</name>
<feature type="compositionally biased region" description="Basic and acidic residues" evidence="1">
    <location>
        <begin position="1"/>
        <end position="44"/>
    </location>
</feature>
<evidence type="ECO:0000313" key="3">
    <source>
        <dbReference type="Proteomes" id="UP000092154"/>
    </source>
</evidence>
<dbReference type="AlphaFoldDB" id="A0A1B7MUA4"/>
<feature type="region of interest" description="Disordered" evidence="1">
    <location>
        <begin position="1"/>
        <end position="79"/>
    </location>
</feature>
<dbReference type="InParanoid" id="A0A1B7MUA4"/>
<accession>A0A1B7MUA4</accession>
<sequence length="119" mass="13098">MDKKSSHNLNDEFVRSRRSFERSRRSEPPRSHHRVLDNWTREYRPAPSGRPRTHGGPRAPTGRPSGIHISSPRGTHSPDVNVIAEATRELNLTSPALAVSRPGSPVLVDAAKHLSAVSA</sequence>
<gene>
    <name evidence="2" type="ORF">K503DRAFT_322054</name>
</gene>
<reference evidence="2 3" key="1">
    <citation type="submission" date="2016-06" db="EMBL/GenBank/DDBJ databases">
        <title>Comparative genomics of the ectomycorrhizal sister species Rhizopogon vinicolor and Rhizopogon vesiculosus (Basidiomycota: Boletales) reveals a divergence of the mating type B locus.</title>
        <authorList>
            <consortium name="DOE Joint Genome Institute"/>
            <person name="Mujic A.B."/>
            <person name="Kuo A."/>
            <person name="Tritt A."/>
            <person name="Lipzen A."/>
            <person name="Chen C."/>
            <person name="Johnson J."/>
            <person name="Sharma A."/>
            <person name="Barry K."/>
            <person name="Grigoriev I.V."/>
            <person name="Spatafora J.W."/>
        </authorList>
    </citation>
    <scope>NUCLEOTIDE SEQUENCE [LARGE SCALE GENOMIC DNA]</scope>
    <source>
        <strain evidence="2 3">AM-OR11-026</strain>
    </source>
</reference>
<evidence type="ECO:0000256" key="1">
    <source>
        <dbReference type="SAM" id="MobiDB-lite"/>
    </source>
</evidence>
<protein>
    <submittedName>
        <fullName evidence="2">Uncharacterized protein</fullName>
    </submittedName>
</protein>
<proteinExistence type="predicted"/>
<keyword evidence="3" id="KW-1185">Reference proteome</keyword>
<dbReference type="EMBL" id="KV448436">
    <property type="protein sequence ID" value="OAX36171.1"/>
    <property type="molecule type" value="Genomic_DNA"/>
</dbReference>